<proteinExistence type="predicted"/>
<dbReference type="SUPFAM" id="SSF56112">
    <property type="entry name" value="Protein kinase-like (PK-like)"/>
    <property type="match status" value="1"/>
</dbReference>
<dbReference type="Gene3D" id="3.90.1200.10">
    <property type="match status" value="1"/>
</dbReference>
<protein>
    <recommendedName>
        <fullName evidence="1">Aminoglycoside phosphotransferase domain-containing protein</fullName>
    </recommendedName>
</protein>
<evidence type="ECO:0000259" key="1">
    <source>
        <dbReference type="Pfam" id="PF01636"/>
    </source>
</evidence>
<reference evidence="2 3" key="1">
    <citation type="submission" date="2020-08" db="EMBL/GenBank/DDBJ databases">
        <title>Genomic Encyclopedia of Type Strains, Phase IV (KMG-IV): sequencing the most valuable type-strain genomes for metagenomic binning, comparative biology and taxonomic classification.</title>
        <authorList>
            <person name="Goeker M."/>
        </authorList>
    </citation>
    <scope>NUCLEOTIDE SEQUENCE [LARGE SCALE GENOMIC DNA]</scope>
    <source>
        <strain evidence="2 3">DSM 25895</strain>
    </source>
</reference>
<dbReference type="Pfam" id="PF01636">
    <property type="entry name" value="APH"/>
    <property type="match status" value="1"/>
</dbReference>
<dbReference type="InterPro" id="IPR002575">
    <property type="entry name" value="Aminoglycoside_PTrfase"/>
</dbReference>
<dbReference type="InterPro" id="IPR011009">
    <property type="entry name" value="Kinase-like_dom_sf"/>
</dbReference>
<organism evidence="2 3">
    <name type="scientific">Neoroseomonas alkaliterrae</name>
    <dbReference type="NCBI Taxonomy" id="1452450"/>
    <lineage>
        <taxon>Bacteria</taxon>
        <taxon>Pseudomonadati</taxon>
        <taxon>Pseudomonadota</taxon>
        <taxon>Alphaproteobacteria</taxon>
        <taxon>Acetobacterales</taxon>
        <taxon>Acetobacteraceae</taxon>
        <taxon>Neoroseomonas</taxon>
    </lineage>
</organism>
<evidence type="ECO:0000313" key="2">
    <source>
        <dbReference type="EMBL" id="MBB5688077.1"/>
    </source>
</evidence>
<dbReference type="EMBL" id="JACIJE010000001">
    <property type="protein sequence ID" value="MBB5688077.1"/>
    <property type="molecule type" value="Genomic_DNA"/>
</dbReference>
<accession>A0A840XVA8</accession>
<dbReference type="Proteomes" id="UP000562254">
    <property type="component" value="Unassembled WGS sequence"/>
</dbReference>
<feature type="domain" description="Aminoglycoside phosphotransferase" evidence="1">
    <location>
        <begin position="19"/>
        <end position="247"/>
    </location>
</feature>
<dbReference type="RefSeq" id="WP_184480393.1">
    <property type="nucleotide sequence ID" value="NZ_JAAEDJ010000007.1"/>
</dbReference>
<keyword evidence="3" id="KW-1185">Reference proteome</keyword>
<dbReference type="Gene3D" id="3.30.200.20">
    <property type="entry name" value="Phosphorylase Kinase, domain 1"/>
    <property type="match status" value="1"/>
</dbReference>
<comment type="caution">
    <text evidence="2">The sequence shown here is derived from an EMBL/GenBank/DDBJ whole genome shotgun (WGS) entry which is preliminary data.</text>
</comment>
<sequence length="329" mass="35398">MRDARAFLAAAGFGAAMLSPLPSDASHRRYARLSGGPLPALLMDAPPPEDVRPFLRVARHIAGIGLSSPAIIAADEAAGFLLIEDFGEATHAALLDAGADPLPLYLEAAETLAALHEAAPPANLPAWDAAAMARATAATFLDWWWPAAMGAPADAQLRAGLDEALRAMLAPHAEQRGFVHRDYFPANLMRLDDRDGPRRTGLLDFQDAALGHPAYDVVSLVEDARRDVAPEIRSAVVARYLEARGGLDREAFAAAFAACAAQRHLRVAALWVRLARRDAKPHYLVHGPRCWRLLGAALEHPATRPLREFLDAHVPPALRRNPVAVTEPA</sequence>
<gene>
    <name evidence="2" type="ORF">FHS88_000187</name>
</gene>
<dbReference type="AlphaFoldDB" id="A0A840XVA8"/>
<evidence type="ECO:0000313" key="3">
    <source>
        <dbReference type="Proteomes" id="UP000562254"/>
    </source>
</evidence>
<name>A0A840XVA8_9PROT</name>